<dbReference type="GO" id="GO:0019676">
    <property type="term" value="P:ammonia assimilation cycle"/>
    <property type="evidence" value="ECO:0007669"/>
    <property type="project" value="TreeGrafter"/>
</dbReference>
<feature type="non-terminal residue" evidence="17">
    <location>
        <position position="83"/>
    </location>
</feature>
<evidence type="ECO:0000256" key="12">
    <source>
        <dbReference type="ARBA" id="ARBA00023164"/>
    </source>
</evidence>
<dbReference type="Pfam" id="PF00310">
    <property type="entry name" value="GATase_2"/>
    <property type="match status" value="1"/>
</dbReference>
<dbReference type="InterPro" id="IPR017932">
    <property type="entry name" value="GATase_2_dom"/>
</dbReference>
<gene>
    <name evidence="17" type="ORF">D1825_00170</name>
</gene>
<evidence type="ECO:0000256" key="14">
    <source>
        <dbReference type="ARBA" id="ARBA00029440"/>
    </source>
</evidence>
<dbReference type="RefSeq" id="WP_138066910.1">
    <property type="nucleotide sequence ID" value="NZ_QWKP01000015.1"/>
</dbReference>
<comment type="cofactor">
    <cofactor evidence="2">
        <name>[3Fe-4S] cluster</name>
        <dbReference type="ChEBI" id="CHEBI:21137"/>
    </cofactor>
</comment>
<protein>
    <recommendedName>
        <fullName evidence="16">Glutamine amidotransferase type-2 domain-containing protein</fullName>
    </recommendedName>
</protein>
<sequence length="83" mass="8234">MSTSPVSSAMAAPPGPRAATGLYDPAAEHDACGFAFVATLRGTPGRDIVDAGLTALLNLDHRGAVGAEEDSGDGAGILTQIPD</sequence>
<comment type="cofactor">
    <cofactor evidence="1">
        <name>FMN</name>
        <dbReference type="ChEBI" id="CHEBI:58210"/>
    </cofactor>
</comment>
<dbReference type="Gene3D" id="3.60.20.10">
    <property type="entry name" value="Glutamine Phosphoribosylpyrophosphate, subunit 1, domain 1"/>
    <property type="match status" value="1"/>
</dbReference>
<keyword evidence="9" id="KW-0560">Oxidoreductase</keyword>
<keyword evidence="4" id="KW-0028">Amino-acid biosynthesis</keyword>
<keyword evidence="7" id="KW-0479">Metal-binding</keyword>
<keyword evidence="8" id="KW-0315">Glutamine amidotransferase</keyword>
<comment type="pathway">
    <text evidence="14">Amino-acid biosynthesis.</text>
</comment>
<dbReference type="GO" id="GO:0015930">
    <property type="term" value="F:glutamate synthase activity"/>
    <property type="evidence" value="ECO:0007669"/>
    <property type="project" value="TreeGrafter"/>
</dbReference>
<dbReference type="GO" id="GO:0046872">
    <property type="term" value="F:metal ion binding"/>
    <property type="evidence" value="ECO:0007669"/>
    <property type="project" value="UniProtKB-KW"/>
</dbReference>
<dbReference type="InterPro" id="IPR029055">
    <property type="entry name" value="Ntn_hydrolases_N"/>
</dbReference>
<keyword evidence="5" id="KW-0285">Flavoprotein</keyword>
<dbReference type="SUPFAM" id="SSF56235">
    <property type="entry name" value="N-terminal nucleophile aminohydrolases (Ntn hydrolases)"/>
    <property type="match status" value="1"/>
</dbReference>
<evidence type="ECO:0000256" key="3">
    <source>
        <dbReference type="ARBA" id="ARBA00009716"/>
    </source>
</evidence>
<keyword evidence="18" id="KW-1185">Reference proteome</keyword>
<dbReference type="InterPro" id="IPR050711">
    <property type="entry name" value="ET-N_metabolism_enzyme"/>
</dbReference>
<evidence type="ECO:0000256" key="5">
    <source>
        <dbReference type="ARBA" id="ARBA00022630"/>
    </source>
</evidence>
<evidence type="ECO:0000256" key="2">
    <source>
        <dbReference type="ARBA" id="ARBA00001927"/>
    </source>
</evidence>
<dbReference type="PROSITE" id="PS51278">
    <property type="entry name" value="GATASE_TYPE_2"/>
    <property type="match status" value="1"/>
</dbReference>
<evidence type="ECO:0000256" key="6">
    <source>
        <dbReference type="ARBA" id="ARBA00022643"/>
    </source>
</evidence>
<dbReference type="AlphaFoldDB" id="A0A413RRR1"/>
<keyword evidence="13" id="KW-0003">3Fe-4S</keyword>
<keyword evidence="6" id="KW-0288">FMN</keyword>
<evidence type="ECO:0000256" key="15">
    <source>
        <dbReference type="SAM" id="MobiDB-lite"/>
    </source>
</evidence>
<name>A0A413RRR1_9CELL</name>
<comment type="similarity">
    <text evidence="3">Belongs to the glutamate synthase family.</text>
</comment>
<evidence type="ECO:0000256" key="8">
    <source>
        <dbReference type="ARBA" id="ARBA00022962"/>
    </source>
</evidence>
<dbReference type="PANTHER" id="PTHR11938">
    <property type="entry name" value="FAD NADPH DEHYDROGENASE/OXIDOREDUCTASE"/>
    <property type="match status" value="1"/>
</dbReference>
<organism evidence="17 18">
    <name type="scientific">Cellulomonas rhizosphaerae</name>
    <dbReference type="NCBI Taxonomy" id="2293719"/>
    <lineage>
        <taxon>Bacteria</taxon>
        <taxon>Bacillati</taxon>
        <taxon>Actinomycetota</taxon>
        <taxon>Actinomycetes</taxon>
        <taxon>Micrococcales</taxon>
        <taxon>Cellulomonadaceae</taxon>
        <taxon>Cellulomonas</taxon>
    </lineage>
</organism>
<evidence type="ECO:0000259" key="16">
    <source>
        <dbReference type="PROSITE" id="PS51278"/>
    </source>
</evidence>
<keyword evidence="11" id="KW-0411">Iron-sulfur</keyword>
<proteinExistence type="inferred from homology"/>
<keyword evidence="10" id="KW-0408">Iron</keyword>
<feature type="region of interest" description="Disordered" evidence="15">
    <location>
        <begin position="1"/>
        <end position="22"/>
    </location>
</feature>
<dbReference type="PANTHER" id="PTHR11938:SF133">
    <property type="entry name" value="GLUTAMATE SYNTHASE (NADH)"/>
    <property type="match status" value="1"/>
</dbReference>
<evidence type="ECO:0000256" key="7">
    <source>
        <dbReference type="ARBA" id="ARBA00022723"/>
    </source>
</evidence>
<evidence type="ECO:0000256" key="10">
    <source>
        <dbReference type="ARBA" id="ARBA00023004"/>
    </source>
</evidence>
<comment type="caution">
    <text evidence="17">The sequence shown here is derived from an EMBL/GenBank/DDBJ whole genome shotgun (WGS) entry which is preliminary data.</text>
</comment>
<dbReference type="GO" id="GO:0051538">
    <property type="term" value="F:3 iron, 4 sulfur cluster binding"/>
    <property type="evidence" value="ECO:0007669"/>
    <property type="project" value="UniProtKB-KW"/>
</dbReference>
<dbReference type="OrthoDB" id="9758182at2"/>
<evidence type="ECO:0000256" key="13">
    <source>
        <dbReference type="ARBA" id="ARBA00023291"/>
    </source>
</evidence>
<feature type="domain" description="Glutamine amidotransferase type-2" evidence="16">
    <location>
        <begin position="32"/>
        <end position="83"/>
    </location>
</feature>
<evidence type="ECO:0000313" key="17">
    <source>
        <dbReference type="EMBL" id="RHA44644.1"/>
    </source>
</evidence>
<evidence type="ECO:0000256" key="11">
    <source>
        <dbReference type="ARBA" id="ARBA00023014"/>
    </source>
</evidence>
<reference evidence="17 18" key="1">
    <citation type="submission" date="2018-08" db="EMBL/GenBank/DDBJ databases">
        <title>Cellulomonas rhizosphaerae sp. nov., a novel actinomycete isolated from soil.</title>
        <authorList>
            <person name="Tian Y."/>
        </authorList>
    </citation>
    <scope>NUCLEOTIDE SEQUENCE [LARGE SCALE GENOMIC DNA]</scope>
    <source>
        <strain evidence="17 18">NEAU-TCZ24</strain>
    </source>
</reference>
<evidence type="ECO:0000256" key="4">
    <source>
        <dbReference type="ARBA" id="ARBA00022605"/>
    </source>
</evidence>
<accession>A0A413RRR1</accession>
<dbReference type="EMBL" id="QWKP01000015">
    <property type="protein sequence ID" value="RHA44644.1"/>
    <property type="molecule type" value="Genomic_DNA"/>
</dbReference>
<evidence type="ECO:0000256" key="9">
    <source>
        <dbReference type="ARBA" id="ARBA00023002"/>
    </source>
</evidence>
<dbReference type="Proteomes" id="UP000283374">
    <property type="component" value="Unassembled WGS sequence"/>
</dbReference>
<evidence type="ECO:0000256" key="1">
    <source>
        <dbReference type="ARBA" id="ARBA00001917"/>
    </source>
</evidence>
<keyword evidence="12" id="KW-0314">Glutamate biosynthesis</keyword>
<dbReference type="GO" id="GO:0006537">
    <property type="term" value="P:glutamate biosynthetic process"/>
    <property type="evidence" value="ECO:0007669"/>
    <property type="project" value="UniProtKB-KW"/>
</dbReference>
<evidence type="ECO:0000313" key="18">
    <source>
        <dbReference type="Proteomes" id="UP000283374"/>
    </source>
</evidence>